<dbReference type="PANTHER" id="PTHR33560:SF1">
    <property type="entry name" value="PROTEIN FAM227A"/>
    <property type="match status" value="1"/>
</dbReference>
<gene>
    <name evidence="2" type="ORF">BSTOLATCC_MIC36134</name>
</gene>
<evidence type="ECO:0000313" key="2">
    <source>
        <dbReference type="EMBL" id="CAG9324342.1"/>
    </source>
</evidence>
<dbReference type="PANTHER" id="PTHR33560">
    <property type="entry name" value="PROTEIN FAM227B"/>
    <property type="match status" value="1"/>
</dbReference>
<organism evidence="2 3">
    <name type="scientific">Blepharisma stoltei</name>
    <dbReference type="NCBI Taxonomy" id="1481888"/>
    <lineage>
        <taxon>Eukaryota</taxon>
        <taxon>Sar</taxon>
        <taxon>Alveolata</taxon>
        <taxon>Ciliophora</taxon>
        <taxon>Postciliodesmatophora</taxon>
        <taxon>Heterotrichea</taxon>
        <taxon>Heterotrichida</taxon>
        <taxon>Blepharismidae</taxon>
        <taxon>Blepharisma</taxon>
    </lineage>
</organism>
<keyword evidence="3" id="KW-1185">Reference proteome</keyword>
<dbReference type="InterPro" id="IPR029417">
    <property type="entry name" value="FAM227"/>
</dbReference>
<sequence length="364" mass="42817">MQEETQKDKLLSTKGTFLTGVDASTGLPLSTSQDTPQSHTQQVYKIEEAVPPNFLSDQLDHLLPKNVNLMRVINNVGREKKPKKTWTANFTKDENKFIISDFFWYCICKLIRAGKHPEIEELLLDRIAYNYVQLFLSVDLNYRDKFFETYYDDLAQAVYYSLFFAFPKSRSLIMSETFMSSFFDLLCEEVTGVPVCNLAYEKWDLDLGAGNVLRNKLKRQNTNTSSLPDLQKPLAPQKKLLHMKYSPLVDRYMKGRRYEGYNVVQSWHLRYSLRNLDKQREVASRMSKYRSLASQTVKNTKQRFKKFEEYRDKVDKELIQNRKHVLKVAKLMTRRTQEILEQNPREYANLMVSLKAFWPASNED</sequence>
<protein>
    <submittedName>
        <fullName evidence="2">Uncharacterized protein</fullName>
    </submittedName>
</protein>
<reference evidence="2" key="1">
    <citation type="submission" date="2021-09" db="EMBL/GenBank/DDBJ databases">
        <authorList>
            <consortium name="AG Swart"/>
            <person name="Singh M."/>
            <person name="Singh A."/>
            <person name="Seah K."/>
            <person name="Emmerich C."/>
        </authorList>
    </citation>
    <scope>NUCLEOTIDE SEQUENCE</scope>
    <source>
        <strain evidence="2">ATCC30299</strain>
    </source>
</reference>
<comment type="similarity">
    <text evidence="1">Belongs to the FAM227 family.</text>
</comment>
<evidence type="ECO:0000313" key="3">
    <source>
        <dbReference type="Proteomes" id="UP001162131"/>
    </source>
</evidence>
<accession>A0AAU9JGR9</accession>
<evidence type="ECO:0000256" key="1">
    <source>
        <dbReference type="ARBA" id="ARBA00008666"/>
    </source>
</evidence>
<dbReference type="Pfam" id="PF14922">
    <property type="entry name" value="FWWh"/>
    <property type="match status" value="1"/>
</dbReference>
<dbReference type="Proteomes" id="UP001162131">
    <property type="component" value="Unassembled WGS sequence"/>
</dbReference>
<dbReference type="EMBL" id="CAJZBQ010000036">
    <property type="protein sequence ID" value="CAG9324342.1"/>
    <property type="molecule type" value="Genomic_DNA"/>
</dbReference>
<dbReference type="AlphaFoldDB" id="A0AAU9JGR9"/>
<name>A0AAU9JGR9_9CILI</name>
<proteinExistence type="inferred from homology"/>
<comment type="caution">
    <text evidence="2">The sequence shown here is derived from an EMBL/GenBank/DDBJ whole genome shotgun (WGS) entry which is preliminary data.</text>
</comment>